<evidence type="ECO:0000259" key="6">
    <source>
        <dbReference type="Pfam" id="PF07980"/>
    </source>
</evidence>
<evidence type="ECO:0000259" key="7">
    <source>
        <dbReference type="Pfam" id="PF14322"/>
    </source>
</evidence>
<keyword evidence="9" id="KW-1185">Reference proteome</keyword>
<dbReference type="RefSeq" id="WP_143382405.1">
    <property type="nucleotide sequence ID" value="NZ_CP041637.1"/>
</dbReference>
<keyword evidence="3" id="KW-0732">Signal</keyword>
<protein>
    <submittedName>
        <fullName evidence="8">RagB/SusD family nutrient uptake outer membrane protein</fullName>
    </submittedName>
</protein>
<dbReference type="InterPro" id="IPR011990">
    <property type="entry name" value="TPR-like_helical_dom_sf"/>
</dbReference>
<evidence type="ECO:0000256" key="1">
    <source>
        <dbReference type="ARBA" id="ARBA00004442"/>
    </source>
</evidence>
<evidence type="ECO:0000256" key="2">
    <source>
        <dbReference type="ARBA" id="ARBA00006275"/>
    </source>
</evidence>
<evidence type="ECO:0000256" key="4">
    <source>
        <dbReference type="ARBA" id="ARBA00023136"/>
    </source>
</evidence>
<evidence type="ECO:0000256" key="3">
    <source>
        <dbReference type="ARBA" id="ARBA00022729"/>
    </source>
</evidence>
<organism evidence="8 9">
    <name type="scientific">Formosa sediminum</name>
    <dbReference type="NCBI Taxonomy" id="2594004"/>
    <lineage>
        <taxon>Bacteria</taxon>
        <taxon>Pseudomonadati</taxon>
        <taxon>Bacteroidota</taxon>
        <taxon>Flavobacteriia</taxon>
        <taxon>Flavobacteriales</taxon>
        <taxon>Flavobacteriaceae</taxon>
        <taxon>Formosa</taxon>
    </lineage>
</organism>
<dbReference type="Proteomes" id="UP000319209">
    <property type="component" value="Chromosome"/>
</dbReference>
<proteinExistence type="inferred from homology"/>
<dbReference type="EMBL" id="CP041637">
    <property type="protein sequence ID" value="QDO95499.1"/>
    <property type="molecule type" value="Genomic_DNA"/>
</dbReference>
<accession>A0A516GVF3</accession>
<comment type="subcellular location">
    <subcellularLocation>
        <location evidence="1">Cell outer membrane</location>
    </subcellularLocation>
</comment>
<evidence type="ECO:0000313" key="8">
    <source>
        <dbReference type="EMBL" id="QDO95499.1"/>
    </source>
</evidence>
<feature type="domain" description="RagB/SusD" evidence="6">
    <location>
        <begin position="365"/>
        <end position="479"/>
    </location>
</feature>
<dbReference type="AlphaFoldDB" id="A0A516GVF3"/>
<dbReference type="InterPro" id="IPR033985">
    <property type="entry name" value="SusD-like_N"/>
</dbReference>
<keyword evidence="5" id="KW-0998">Cell outer membrane</keyword>
<dbReference type="Pfam" id="PF07980">
    <property type="entry name" value="SusD_RagB"/>
    <property type="match status" value="1"/>
</dbReference>
<dbReference type="Pfam" id="PF14322">
    <property type="entry name" value="SusD-like_3"/>
    <property type="match status" value="1"/>
</dbReference>
<feature type="domain" description="SusD-like N-terminal" evidence="7">
    <location>
        <begin position="22"/>
        <end position="231"/>
    </location>
</feature>
<evidence type="ECO:0000256" key="5">
    <source>
        <dbReference type="ARBA" id="ARBA00023237"/>
    </source>
</evidence>
<dbReference type="GO" id="GO:0009279">
    <property type="term" value="C:cell outer membrane"/>
    <property type="evidence" value="ECO:0007669"/>
    <property type="project" value="UniProtKB-SubCell"/>
</dbReference>
<gene>
    <name evidence="8" type="ORF">FNB79_16475</name>
</gene>
<sequence length="485" mass="55942">MKHIYRILFALITIFTFNSCDDYLDIEPKGYTIPETYNDFALLLNESSLSTMDEMGYTILLTDDAEKTTDPSYPSSSLLSNLSEKNLNYYYFNPGPTFPQGQDDGYYVQAYSQIYTYNVVINNIMDVTDATEESKSVTKAEAMFSRAFNYFKLVNFYGKAYDPATASTDYGVPIILDEDINAEYVRNSVEEVYDFIINDLIEATPLLEDYTLNIFHPTQMSGNLLLSKVYLFKGDYENALTYANLALEDKAASPFELQDLTQYYTVKAGWYSRLIDSRTGEPMLDPIDIPENMYLKTSLYYFNQTLASDELMDTYRLNLPEGAVDKREDLYFATDELWTSETRVYEFPGSTMYYAVTERNSGMLLSELYLILAELEARIGSKDKAMEYLDYLRNYRIVGNEPLVAATNAEALKIVLDERRREFSFNADFRFQDLKRLNTESEFAKTVTHTVDGVDYTLPPNDPRWILPLPHSVIEYNPDIPVYDR</sequence>
<dbReference type="KEGG" id="fop:FNB79_16475"/>
<dbReference type="Gene3D" id="1.25.40.390">
    <property type="match status" value="1"/>
</dbReference>
<name>A0A516GVF3_9FLAO</name>
<dbReference type="OrthoDB" id="653598at2"/>
<comment type="similarity">
    <text evidence="2">Belongs to the SusD family.</text>
</comment>
<reference evidence="8 9" key="1">
    <citation type="submission" date="2019-07" db="EMBL/GenBank/DDBJ databases">
        <title>Genome sequencing for Formosa sp. PS13.</title>
        <authorList>
            <person name="Park S.-J."/>
        </authorList>
    </citation>
    <scope>NUCLEOTIDE SEQUENCE [LARGE SCALE GENOMIC DNA]</scope>
    <source>
        <strain evidence="8 9">PS13</strain>
    </source>
</reference>
<dbReference type="SUPFAM" id="SSF48452">
    <property type="entry name" value="TPR-like"/>
    <property type="match status" value="1"/>
</dbReference>
<dbReference type="InterPro" id="IPR012944">
    <property type="entry name" value="SusD_RagB_dom"/>
</dbReference>
<evidence type="ECO:0000313" key="9">
    <source>
        <dbReference type="Proteomes" id="UP000319209"/>
    </source>
</evidence>
<keyword evidence="4" id="KW-0472">Membrane</keyword>